<protein>
    <submittedName>
        <fullName evidence="1">Putative surfactant B-associated protein</fullName>
    </submittedName>
</protein>
<evidence type="ECO:0000313" key="1">
    <source>
        <dbReference type="EMBL" id="ARM37838.1"/>
    </source>
</evidence>
<dbReference type="EMBL" id="KY847536">
    <property type="protein sequence ID" value="ARM37838.1"/>
    <property type="molecule type" value="mRNA"/>
</dbReference>
<organism evidence="1">
    <name type="scientific">Schmidtea mediterranea</name>
    <name type="common">Freshwater planarian flatworm</name>
    <dbReference type="NCBI Taxonomy" id="79327"/>
    <lineage>
        <taxon>Eukaryota</taxon>
        <taxon>Metazoa</taxon>
        <taxon>Spiralia</taxon>
        <taxon>Lophotrochozoa</taxon>
        <taxon>Platyhelminthes</taxon>
        <taxon>Rhabditophora</taxon>
        <taxon>Seriata</taxon>
        <taxon>Tricladida</taxon>
        <taxon>Continenticola</taxon>
        <taxon>Geoplanoidea</taxon>
        <taxon>Dugesiidae</taxon>
        <taxon>Schmidtea</taxon>
    </lineage>
</organism>
<name>A0A1W6I196_SCHMD</name>
<dbReference type="AlphaFoldDB" id="A0A1W6I196"/>
<dbReference type="SUPFAM" id="SSF47862">
    <property type="entry name" value="Saposin"/>
    <property type="match status" value="1"/>
</dbReference>
<proteinExistence type="evidence at transcript level"/>
<dbReference type="InterPro" id="IPR011001">
    <property type="entry name" value="Saposin-like"/>
</dbReference>
<accession>A0A1W6I196</accession>
<reference evidence="1" key="1">
    <citation type="journal article" date="2017" name="Dev. Biol.">
        <title>Genetic dissection of the planarian reproductive system through characterization of Schmidtea mediterranea CPEB homologs.</title>
        <authorList>
            <person name="Rouhana L."/>
            <person name="Tasaki J."/>
            <person name="Saberi A."/>
            <person name="Newmark P.A."/>
        </authorList>
    </citation>
    <scope>NUCLEOTIDE SEQUENCE</scope>
</reference>
<dbReference type="Gene3D" id="1.10.225.10">
    <property type="entry name" value="Saposin-like"/>
    <property type="match status" value="2"/>
</dbReference>
<sequence length="172" mass="20318">MLTDAGYIAMCSNMKSTEKEKCREMILHVGRVILHKLESVLSVKSICHQIYRCPMNIEMKTEDFTFYEKPHPKKPTKQCEVCSLITNVYSNAMDKDIFEKYVVEIFQMKYCNKLFPKKENECKKFLKNELPNILNKIRVSLHKNYLCNLTCNAKSQLFMVNGIFRILFIIQR</sequence>